<keyword evidence="1" id="KW-0732">Signal</keyword>
<dbReference type="Gene3D" id="1.20.1270.180">
    <property type="match status" value="1"/>
</dbReference>
<feature type="domain" description="Lysozyme inhibitor LprI-like N-terminal" evidence="2">
    <location>
        <begin position="41"/>
        <end position="128"/>
    </location>
</feature>
<evidence type="ECO:0000313" key="4">
    <source>
        <dbReference type="Proteomes" id="UP000231019"/>
    </source>
</evidence>
<gene>
    <name evidence="3" type="ORF">COW36_08285</name>
</gene>
<name>A0A2M7G633_9BACT</name>
<dbReference type="Proteomes" id="UP000231019">
    <property type="component" value="Unassembled WGS sequence"/>
</dbReference>
<feature type="signal peptide" evidence="1">
    <location>
        <begin position="1"/>
        <end position="34"/>
    </location>
</feature>
<accession>A0A2M7G633</accession>
<organism evidence="3 4">
    <name type="scientific">bacterium (Candidatus Blackallbacteria) CG17_big_fil_post_rev_8_21_14_2_50_48_46</name>
    <dbReference type="NCBI Taxonomy" id="2014261"/>
    <lineage>
        <taxon>Bacteria</taxon>
        <taxon>Candidatus Blackallbacteria</taxon>
    </lineage>
</organism>
<evidence type="ECO:0000259" key="2">
    <source>
        <dbReference type="Pfam" id="PF07007"/>
    </source>
</evidence>
<dbReference type="EMBL" id="PFFQ01000023">
    <property type="protein sequence ID" value="PIW17488.1"/>
    <property type="molecule type" value="Genomic_DNA"/>
</dbReference>
<dbReference type="InterPro" id="IPR009739">
    <property type="entry name" value="LprI-like_N"/>
</dbReference>
<dbReference type="AlphaFoldDB" id="A0A2M7G633"/>
<evidence type="ECO:0000313" key="3">
    <source>
        <dbReference type="EMBL" id="PIW17488.1"/>
    </source>
</evidence>
<evidence type="ECO:0000256" key="1">
    <source>
        <dbReference type="SAM" id="SignalP"/>
    </source>
</evidence>
<proteinExistence type="predicted"/>
<sequence>MFESLNLKGCVMRSKKFALIFCSFFVLSLPAAQAEQTLDTCLEQAANTTGMAKCTVSAYQVTDKRLNSLYQAVLQNQDAKGKKSLLNAQLAWLKFRDAHCGFLTERLTGDDKKYLLNRCLNQLTEERNGHLNEMLISP</sequence>
<comment type="caution">
    <text evidence="3">The sequence shown here is derived from an EMBL/GenBank/DDBJ whole genome shotgun (WGS) entry which is preliminary data.</text>
</comment>
<protein>
    <recommendedName>
        <fullName evidence="2">Lysozyme inhibitor LprI-like N-terminal domain-containing protein</fullName>
    </recommendedName>
</protein>
<reference evidence="3 4" key="1">
    <citation type="submission" date="2017-09" db="EMBL/GenBank/DDBJ databases">
        <title>Depth-based differentiation of microbial function through sediment-hosted aquifers and enrichment of novel symbionts in the deep terrestrial subsurface.</title>
        <authorList>
            <person name="Probst A.J."/>
            <person name="Ladd B."/>
            <person name="Jarett J.K."/>
            <person name="Geller-Mcgrath D.E."/>
            <person name="Sieber C.M."/>
            <person name="Emerson J.B."/>
            <person name="Anantharaman K."/>
            <person name="Thomas B.C."/>
            <person name="Malmstrom R."/>
            <person name="Stieglmeier M."/>
            <person name="Klingl A."/>
            <person name="Woyke T."/>
            <person name="Ryan C.M."/>
            <person name="Banfield J.F."/>
        </authorList>
    </citation>
    <scope>NUCLEOTIDE SEQUENCE [LARGE SCALE GENOMIC DNA]</scope>
    <source>
        <strain evidence="3">CG17_big_fil_post_rev_8_21_14_2_50_48_46</strain>
    </source>
</reference>
<dbReference type="Pfam" id="PF07007">
    <property type="entry name" value="LprI"/>
    <property type="match status" value="1"/>
</dbReference>
<feature type="chain" id="PRO_5014908734" description="Lysozyme inhibitor LprI-like N-terminal domain-containing protein" evidence="1">
    <location>
        <begin position="35"/>
        <end position="138"/>
    </location>
</feature>